<proteinExistence type="predicted"/>
<protein>
    <submittedName>
        <fullName evidence="1">Uncharacterized protein</fullName>
    </submittedName>
</protein>
<gene>
    <name evidence="1" type="ORF">KHW66_07280</name>
</gene>
<sequence length="95" mass="10638">MNFSDIVQGEDGFLVELRCNNTFQVQLFGKIKAYLLENQPAWKAAGAIPIPDAVAMFNLIDQLAGGNRYWSEETGRQAEDALFELQEIIDSLEEA</sequence>
<comment type="caution">
    <text evidence="1">The sequence shown here is derived from an EMBL/GenBank/DDBJ whole genome shotgun (WGS) entry which is preliminary data.</text>
</comment>
<dbReference type="EMBL" id="JAGZAM010000012">
    <property type="protein sequence ID" value="MBS5687818.1"/>
    <property type="molecule type" value="Genomic_DNA"/>
</dbReference>
<dbReference type="Proteomes" id="UP000733372">
    <property type="component" value="Unassembled WGS sequence"/>
</dbReference>
<evidence type="ECO:0000313" key="1">
    <source>
        <dbReference type="EMBL" id="MBS5687818.1"/>
    </source>
</evidence>
<organism evidence="1 2">
    <name type="scientific">Faecalibacterium prausnitzii</name>
    <dbReference type="NCBI Taxonomy" id="853"/>
    <lineage>
        <taxon>Bacteria</taxon>
        <taxon>Bacillati</taxon>
        <taxon>Bacillota</taxon>
        <taxon>Clostridia</taxon>
        <taxon>Eubacteriales</taxon>
        <taxon>Oscillospiraceae</taxon>
        <taxon>Faecalibacterium</taxon>
    </lineage>
</organism>
<dbReference type="AlphaFoldDB" id="A0A943FUF0"/>
<name>A0A943FUF0_9FIRM</name>
<accession>A0A943FUF0</accession>
<reference evidence="1" key="1">
    <citation type="submission" date="2021-02" db="EMBL/GenBank/DDBJ databases">
        <title>Infant gut strain persistence is associated with maternal origin, phylogeny, and functional potential including surface adhesion and iron acquisition.</title>
        <authorList>
            <person name="Lou Y.C."/>
        </authorList>
    </citation>
    <scope>NUCLEOTIDE SEQUENCE</scope>
    <source>
        <strain evidence="1">L3_101_367G1_dasL3_101_367G1_metabat.metabat.26</strain>
    </source>
</reference>
<evidence type="ECO:0000313" key="2">
    <source>
        <dbReference type="Proteomes" id="UP000733372"/>
    </source>
</evidence>